<reference evidence="2" key="1">
    <citation type="journal article" date="2023" name="bioRxiv">
        <title>Improved chromosome-level genome assembly for marigold (Tagetes erecta).</title>
        <authorList>
            <person name="Jiang F."/>
            <person name="Yuan L."/>
            <person name="Wang S."/>
            <person name="Wang H."/>
            <person name="Xu D."/>
            <person name="Wang A."/>
            <person name="Fan W."/>
        </authorList>
    </citation>
    <scope>NUCLEOTIDE SEQUENCE</scope>
    <source>
        <strain evidence="2">WSJ</strain>
        <tissue evidence="2">Leaf</tissue>
    </source>
</reference>
<evidence type="ECO:0000313" key="3">
    <source>
        <dbReference type="Proteomes" id="UP001229421"/>
    </source>
</evidence>
<keyword evidence="3" id="KW-1185">Reference proteome</keyword>
<comment type="caution">
    <text evidence="2">The sequence shown here is derived from an EMBL/GenBank/DDBJ whole genome shotgun (WGS) entry which is preliminary data.</text>
</comment>
<dbReference type="Proteomes" id="UP001229421">
    <property type="component" value="Unassembled WGS sequence"/>
</dbReference>
<organism evidence="2 3">
    <name type="scientific">Tagetes erecta</name>
    <name type="common">African marigold</name>
    <dbReference type="NCBI Taxonomy" id="13708"/>
    <lineage>
        <taxon>Eukaryota</taxon>
        <taxon>Viridiplantae</taxon>
        <taxon>Streptophyta</taxon>
        <taxon>Embryophyta</taxon>
        <taxon>Tracheophyta</taxon>
        <taxon>Spermatophyta</taxon>
        <taxon>Magnoliopsida</taxon>
        <taxon>eudicotyledons</taxon>
        <taxon>Gunneridae</taxon>
        <taxon>Pentapetalae</taxon>
        <taxon>asterids</taxon>
        <taxon>campanulids</taxon>
        <taxon>Asterales</taxon>
        <taxon>Asteraceae</taxon>
        <taxon>Asteroideae</taxon>
        <taxon>Heliantheae alliance</taxon>
        <taxon>Tageteae</taxon>
        <taxon>Tagetes</taxon>
    </lineage>
</organism>
<evidence type="ECO:0000313" key="2">
    <source>
        <dbReference type="EMBL" id="KAK1406731.1"/>
    </source>
</evidence>
<evidence type="ECO:0000256" key="1">
    <source>
        <dbReference type="SAM" id="MobiDB-lite"/>
    </source>
</evidence>
<gene>
    <name evidence="2" type="ORF">QVD17_38339</name>
</gene>
<proteinExistence type="predicted"/>
<name>A0AAD8JN89_TARER</name>
<sequence length="194" mass="21758">MTKPASTQNLVVDQNLVVNQNVIVDTLLSTMINKQDVASTAHSFLVANSQQVEACQKMLEIWESLEPPTQKVLALASMVKLLQKEKDLLINNLIKAENEVELFFEENNKLYKMIDNLMELIEKERQLNDSGGKNNSASLKNNKQKTSPKDCGSTESKPVNKEVIHLAITPIRAFLTMKFFSHSLSKSLKGVDDI</sequence>
<dbReference type="EMBL" id="JAUHHV010000011">
    <property type="protein sequence ID" value="KAK1406731.1"/>
    <property type="molecule type" value="Genomic_DNA"/>
</dbReference>
<dbReference type="PANTHER" id="PTHR35689">
    <property type="entry name" value="EARLY ENDOSOME ANTIGEN"/>
    <property type="match status" value="1"/>
</dbReference>
<protein>
    <submittedName>
        <fullName evidence="2">Uncharacterized protein</fullName>
    </submittedName>
</protein>
<accession>A0AAD8JN89</accession>
<dbReference type="AlphaFoldDB" id="A0AAD8JN89"/>
<feature type="compositionally biased region" description="Polar residues" evidence="1">
    <location>
        <begin position="128"/>
        <end position="145"/>
    </location>
</feature>
<dbReference type="PANTHER" id="PTHR35689:SF1">
    <property type="entry name" value="EARLY ENDOSOME ANTIGEN"/>
    <property type="match status" value="1"/>
</dbReference>
<feature type="region of interest" description="Disordered" evidence="1">
    <location>
        <begin position="128"/>
        <end position="156"/>
    </location>
</feature>